<dbReference type="PANTHER" id="PTHR37535:SF2">
    <property type="entry name" value="FINGER DOMAIN PROTEIN, PUTATIVE (AFU_ORTHOLOGUE AFUA_6G09300)-RELATED"/>
    <property type="match status" value="1"/>
</dbReference>
<comment type="caution">
    <text evidence="1">The sequence shown here is derived from an EMBL/GenBank/DDBJ whole genome shotgun (WGS) entry which is preliminary data.</text>
</comment>
<dbReference type="PANTHER" id="PTHR37535">
    <property type="entry name" value="FLUG DOMAIN PROTEIN"/>
    <property type="match status" value="1"/>
</dbReference>
<dbReference type="Pfam" id="PF11917">
    <property type="entry name" value="DUF3435"/>
    <property type="match status" value="1"/>
</dbReference>
<proteinExistence type="predicted"/>
<name>A0A2B7ZSB1_9EURO</name>
<accession>A0A2B7ZSB1</accession>
<evidence type="ECO:0000313" key="1">
    <source>
        <dbReference type="EMBL" id="PGH36545.1"/>
    </source>
</evidence>
<reference evidence="1 2" key="1">
    <citation type="submission" date="2017-10" db="EMBL/GenBank/DDBJ databases">
        <title>Comparative genomics in systemic dimorphic fungi from Ajellomycetaceae.</title>
        <authorList>
            <person name="Munoz J.F."/>
            <person name="Mcewen J.G."/>
            <person name="Clay O.K."/>
            <person name="Cuomo C.A."/>
        </authorList>
    </citation>
    <scope>NUCLEOTIDE SEQUENCE [LARGE SCALE GENOMIC DNA]</scope>
    <source>
        <strain evidence="1 2">UAMH4076</strain>
    </source>
</reference>
<sequence>MVHQFWNRVLGKLGCGKDGCKLRGIKKTSSLNSDWKFFQHYYEKVTGSLVSQGMDECVRRGMRFLADKFEPDDQVRDNIPVYIKDMVPFNQTIFQTRETQLHPGLQRLLLCFYSMLGLFTVNRENAILNLWYKGLRLSVQRDSHGGPSVPTVDFRLEFIKSTYGVEKNSTSLYSWRLSTTSRLFSVHMSSSLAFCFTPMHSKTLASGQWKMSGNFSLWRGDRRWSYH</sequence>
<evidence type="ECO:0000313" key="2">
    <source>
        <dbReference type="Proteomes" id="UP000226031"/>
    </source>
</evidence>
<dbReference type="InterPro" id="IPR021842">
    <property type="entry name" value="DUF3435"/>
</dbReference>
<keyword evidence="2" id="KW-1185">Reference proteome</keyword>
<dbReference type="AlphaFoldDB" id="A0A2B7ZSB1"/>
<dbReference type="Proteomes" id="UP000226031">
    <property type="component" value="Unassembled WGS sequence"/>
</dbReference>
<dbReference type="VEuPathDB" id="FungiDB:EMCG_06269"/>
<dbReference type="EMBL" id="PDND01000006">
    <property type="protein sequence ID" value="PGH36545.1"/>
    <property type="molecule type" value="Genomic_DNA"/>
</dbReference>
<organism evidence="1 2">
    <name type="scientific">[Emmonsia] crescens</name>
    <dbReference type="NCBI Taxonomy" id="73230"/>
    <lineage>
        <taxon>Eukaryota</taxon>
        <taxon>Fungi</taxon>
        <taxon>Dikarya</taxon>
        <taxon>Ascomycota</taxon>
        <taxon>Pezizomycotina</taxon>
        <taxon>Eurotiomycetes</taxon>
        <taxon>Eurotiomycetidae</taxon>
        <taxon>Onygenales</taxon>
        <taxon>Ajellomycetaceae</taxon>
        <taxon>Emergomyces</taxon>
    </lineage>
</organism>
<protein>
    <submittedName>
        <fullName evidence="1">Uncharacterized protein</fullName>
    </submittedName>
</protein>
<gene>
    <name evidence="1" type="ORF">GX50_00581</name>
</gene>
<dbReference type="STRING" id="73230.A0A2B7ZSB1"/>